<gene>
    <name evidence="7" type="primary">nagA</name>
    <name evidence="7" type="ORF">ACFO3M_15400</name>
</gene>
<dbReference type="SUPFAM" id="SSF51556">
    <property type="entry name" value="Metallo-dependent hydrolases"/>
    <property type="match status" value="1"/>
</dbReference>
<dbReference type="SUPFAM" id="SSF51338">
    <property type="entry name" value="Composite domain of metallo-dependent hydrolases"/>
    <property type="match status" value="1"/>
</dbReference>
<evidence type="ECO:0000313" key="7">
    <source>
        <dbReference type="EMBL" id="MFC4694782.1"/>
    </source>
</evidence>
<dbReference type="EMBL" id="JBHSGR010000017">
    <property type="protein sequence ID" value="MFC4694782.1"/>
    <property type="molecule type" value="Genomic_DNA"/>
</dbReference>
<keyword evidence="3 5" id="KW-0378">Hydrolase</keyword>
<dbReference type="GO" id="GO:0008448">
    <property type="term" value="F:N-acetylglucosamine-6-phosphate deacetylase activity"/>
    <property type="evidence" value="ECO:0007669"/>
    <property type="project" value="UniProtKB-EC"/>
</dbReference>
<keyword evidence="2" id="KW-0479">Metal-binding</keyword>
<reference evidence="8" key="1">
    <citation type="journal article" date="2019" name="Int. J. Syst. Evol. Microbiol.">
        <title>The Global Catalogue of Microorganisms (GCM) 10K type strain sequencing project: providing services to taxonomists for standard genome sequencing and annotation.</title>
        <authorList>
            <consortium name="The Broad Institute Genomics Platform"/>
            <consortium name="The Broad Institute Genome Sequencing Center for Infectious Disease"/>
            <person name="Wu L."/>
            <person name="Ma J."/>
        </authorList>
    </citation>
    <scope>NUCLEOTIDE SEQUENCE [LARGE SCALE GENOMIC DNA]</scope>
    <source>
        <strain evidence="8">CCUG 62763</strain>
    </source>
</reference>
<dbReference type="Proteomes" id="UP001596025">
    <property type="component" value="Unassembled WGS sequence"/>
</dbReference>
<dbReference type="RefSeq" id="WP_387990453.1">
    <property type="nucleotide sequence ID" value="NZ_JBHSGR010000017.1"/>
</dbReference>
<dbReference type="Gene3D" id="2.30.40.10">
    <property type="entry name" value="Urease, subunit C, domain 1"/>
    <property type="match status" value="1"/>
</dbReference>
<dbReference type="Pfam" id="PF01979">
    <property type="entry name" value="Amidohydro_1"/>
    <property type="match status" value="1"/>
</dbReference>
<evidence type="ECO:0000256" key="1">
    <source>
        <dbReference type="ARBA" id="ARBA00010716"/>
    </source>
</evidence>
<accession>A0ABV9LLG8</accession>
<dbReference type="EC" id="3.5.1.25" evidence="7"/>
<comment type="caution">
    <text evidence="7">The sequence shown here is derived from an EMBL/GenBank/DDBJ whole genome shotgun (WGS) entry which is preliminary data.</text>
</comment>
<dbReference type="PANTHER" id="PTHR11113:SF14">
    <property type="entry name" value="N-ACETYLGLUCOSAMINE-6-PHOSPHATE DEACETYLASE"/>
    <property type="match status" value="1"/>
</dbReference>
<protein>
    <submittedName>
        <fullName evidence="7">N-acetylglucosamine-6-phosphate deacetylase</fullName>
        <ecNumber evidence="7">3.5.1.25</ecNumber>
    </submittedName>
</protein>
<comment type="similarity">
    <text evidence="1 5">Belongs to the metallo-dependent hydrolases superfamily. NagA family.</text>
</comment>
<dbReference type="PIRSF" id="PIRSF038994">
    <property type="entry name" value="NagA"/>
    <property type="match status" value="1"/>
</dbReference>
<evidence type="ECO:0000256" key="4">
    <source>
        <dbReference type="ARBA" id="ARBA00023277"/>
    </source>
</evidence>
<dbReference type="Gene3D" id="3.20.20.140">
    <property type="entry name" value="Metal-dependent hydrolases"/>
    <property type="match status" value="1"/>
</dbReference>
<evidence type="ECO:0000256" key="2">
    <source>
        <dbReference type="ARBA" id="ARBA00022723"/>
    </source>
</evidence>
<evidence type="ECO:0000256" key="3">
    <source>
        <dbReference type="ARBA" id="ARBA00022801"/>
    </source>
</evidence>
<dbReference type="NCBIfam" id="TIGR00221">
    <property type="entry name" value="nagA"/>
    <property type="match status" value="1"/>
</dbReference>
<evidence type="ECO:0000313" key="8">
    <source>
        <dbReference type="Proteomes" id="UP001596025"/>
    </source>
</evidence>
<evidence type="ECO:0000259" key="6">
    <source>
        <dbReference type="Pfam" id="PF01979"/>
    </source>
</evidence>
<dbReference type="InterPro" id="IPR003764">
    <property type="entry name" value="GlcNAc_6-P_deAcase"/>
</dbReference>
<organism evidence="7 8">
    <name type="scientific">Geodermatophilus arenarius</name>
    <dbReference type="NCBI Taxonomy" id="1137990"/>
    <lineage>
        <taxon>Bacteria</taxon>
        <taxon>Bacillati</taxon>
        <taxon>Actinomycetota</taxon>
        <taxon>Actinomycetes</taxon>
        <taxon>Geodermatophilales</taxon>
        <taxon>Geodermatophilaceae</taxon>
        <taxon>Geodermatophilus</taxon>
    </lineage>
</organism>
<proteinExistence type="inferred from homology"/>
<dbReference type="InterPro" id="IPR011059">
    <property type="entry name" value="Metal-dep_hydrolase_composite"/>
</dbReference>
<feature type="domain" description="Amidohydrolase-related" evidence="6">
    <location>
        <begin position="52"/>
        <end position="375"/>
    </location>
</feature>
<evidence type="ECO:0000256" key="5">
    <source>
        <dbReference type="PIRNR" id="PIRNR038994"/>
    </source>
</evidence>
<name>A0ABV9LLG8_9ACTN</name>
<dbReference type="InterPro" id="IPR006680">
    <property type="entry name" value="Amidohydro-rel"/>
</dbReference>
<dbReference type="PANTHER" id="PTHR11113">
    <property type="entry name" value="N-ACETYLGLUCOSAMINE-6-PHOSPHATE DEACETYLASE"/>
    <property type="match status" value="1"/>
</dbReference>
<dbReference type="InterPro" id="IPR032466">
    <property type="entry name" value="Metal_Hydrolase"/>
</dbReference>
<keyword evidence="8" id="KW-1185">Reference proteome</keyword>
<sequence length="377" mass="36876">MSTLLAGARLLDAGGVTDGGWVLLDGDTIAATGTGPPPGHAGETVDLAGAELTPGFVDLHAHGGGGAAFDDGPDAIRTALAVHRAAGTTRSVLSLVAAPLEALEASLAGIAEVAAADPTVLGAHLEGPFLAPARCGAHDPRHLRAPTPDAVDRLLTAARGTLRQVTVAPELPGALQAVRDLTAAGVVVAVGHTDADAALTAAAFDAGARLLTHALNAMPGLHHRAPGPVGAALADPRVTLELVLDGVHVHPVVARLLMDGAPGRVALVTDATAAAGAGDGEHRLGGQAVTVRGGRAVLAGTGTIAGSTLTQDAALRTALAAGVDPVATVTALTAAPARALGLGDRLGRLAPGAAADVVALGADRSATAVWAAGRRVL</sequence>
<keyword evidence="4 5" id="KW-0119">Carbohydrate metabolism</keyword>